<comment type="function">
    <text evidence="6 7">Catalyzes the reversible transfer of the terminal phosphate of ATP to form a long-chain polyphosphate (polyP).</text>
</comment>
<dbReference type="Pfam" id="PF02503">
    <property type="entry name" value="PP_kinase"/>
    <property type="match status" value="1"/>
</dbReference>
<dbReference type="RefSeq" id="WP_121916986.1">
    <property type="nucleotide sequence ID" value="NZ_REFV01000005.1"/>
</dbReference>
<comment type="PTM">
    <text evidence="6 7">An intermediate of this reaction is the autophosphorylated ppk in which a phosphate is covalently linked to a histidine residue through a N-P bond.</text>
</comment>
<feature type="binding site" evidence="6">
    <location>
        <position position="589"/>
    </location>
    <ligand>
        <name>ATP</name>
        <dbReference type="ChEBI" id="CHEBI:30616"/>
    </ligand>
</feature>
<evidence type="ECO:0000256" key="1">
    <source>
        <dbReference type="ARBA" id="ARBA00022553"/>
    </source>
</evidence>
<evidence type="ECO:0000259" key="10">
    <source>
        <dbReference type="Pfam" id="PF13090"/>
    </source>
</evidence>
<dbReference type="NCBIfam" id="NF003917">
    <property type="entry name" value="PRK05443.1-1"/>
    <property type="match status" value="1"/>
</dbReference>
<dbReference type="Gene3D" id="3.30.870.10">
    <property type="entry name" value="Endonuclease Chain A"/>
    <property type="match status" value="2"/>
</dbReference>
<dbReference type="SUPFAM" id="SSF143724">
    <property type="entry name" value="PHP14-like"/>
    <property type="match status" value="1"/>
</dbReference>
<evidence type="ECO:0000259" key="9">
    <source>
        <dbReference type="Pfam" id="PF13089"/>
    </source>
</evidence>
<dbReference type="Proteomes" id="UP000281985">
    <property type="component" value="Unassembled WGS sequence"/>
</dbReference>
<gene>
    <name evidence="12" type="primary">ppk1</name>
    <name evidence="6" type="synonym">ppk</name>
    <name evidence="12" type="ORF">EAX61_07110</name>
</gene>
<evidence type="ECO:0000259" key="11">
    <source>
        <dbReference type="Pfam" id="PF17941"/>
    </source>
</evidence>
<dbReference type="NCBIfam" id="TIGR03705">
    <property type="entry name" value="poly_P_kin"/>
    <property type="match status" value="1"/>
</dbReference>
<dbReference type="InterPro" id="IPR025198">
    <property type="entry name" value="PPK_N_dom"/>
</dbReference>
<dbReference type="SUPFAM" id="SSF56024">
    <property type="entry name" value="Phospholipase D/nuclease"/>
    <property type="match status" value="2"/>
</dbReference>
<dbReference type="GO" id="GO:0005524">
    <property type="term" value="F:ATP binding"/>
    <property type="evidence" value="ECO:0007669"/>
    <property type="project" value="UniProtKB-KW"/>
</dbReference>
<feature type="domain" description="Polyphosphate kinase C-terminal" evidence="10">
    <location>
        <begin position="500"/>
        <end position="672"/>
    </location>
</feature>
<dbReference type="EMBL" id="REFV01000005">
    <property type="protein sequence ID" value="RMB60584.1"/>
    <property type="molecule type" value="Genomic_DNA"/>
</dbReference>
<evidence type="ECO:0000313" key="12">
    <source>
        <dbReference type="EMBL" id="RMB60584.1"/>
    </source>
</evidence>
<comment type="caution">
    <text evidence="12">The sequence shown here is derived from an EMBL/GenBank/DDBJ whole genome shotgun (WGS) entry which is preliminary data.</text>
</comment>
<dbReference type="PIRSF" id="PIRSF015589">
    <property type="entry name" value="PP_kinase"/>
    <property type="match status" value="1"/>
</dbReference>
<keyword evidence="4 6" id="KW-0418">Kinase</keyword>
<feature type="binding site" evidence="6">
    <location>
        <position position="48"/>
    </location>
    <ligand>
        <name>ATP</name>
        <dbReference type="ChEBI" id="CHEBI:30616"/>
    </ligand>
</feature>
<keyword evidence="5 6" id="KW-0067">ATP-binding</keyword>
<dbReference type="Pfam" id="PF13090">
    <property type="entry name" value="PP_kinase_C"/>
    <property type="match status" value="1"/>
</dbReference>
<keyword evidence="6" id="KW-0479">Metal-binding</keyword>
<evidence type="ECO:0000256" key="4">
    <source>
        <dbReference type="ARBA" id="ARBA00022777"/>
    </source>
</evidence>
<dbReference type="HAMAP" id="MF_00347">
    <property type="entry name" value="Polyphosphate_kinase"/>
    <property type="match status" value="1"/>
</dbReference>
<dbReference type="Gene3D" id="3.30.1840.10">
    <property type="entry name" value="Polyphosphate kinase middle domain"/>
    <property type="match status" value="1"/>
</dbReference>
<keyword evidence="13" id="KW-1185">Reference proteome</keyword>
<dbReference type="SUPFAM" id="SSF140356">
    <property type="entry name" value="PPK N-terminal domain-like"/>
    <property type="match status" value="1"/>
</dbReference>
<comment type="similarity">
    <text evidence="6 7">Belongs to the polyphosphate kinase 1 (PPK1) family.</text>
</comment>
<dbReference type="CDD" id="cd09167">
    <property type="entry name" value="PLDc_EcPPK1_C2_like"/>
    <property type="match status" value="1"/>
</dbReference>
<dbReference type="InterPro" id="IPR025200">
    <property type="entry name" value="PPK_C_dom2"/>
</dbReference>
<proteinExistence type="inferred from homology"/>
<dbReference type="GO" id="GO:0006799">
    <property type="term" value="P:polyphosphate biosynthetic process"/>
    <property type="evidence" value="ECO:0007669"/>
    <property type="project" value="UniProtKB-UniRule"/>
</dbReference>
<accession>A0A3M0G6R8</accession>
<dbReference type="GO" id="GO:0009358">
    <property type="term" value="C:polyphosphate kinase complex"/>
    <property type="evidence" value="ECO:0007669"/>
    <property type="project" value="InterPro"/>
</dbReference>
<keyword evidence="2 6" id="KW-0808">Transferase</keyword>
<dbReference type="InterPro" id="IPR024953">
    <property type="entry name" value="PP_kinase_middle"/>
</dbReference>
<dbReference type="InterPro" id="IPR036830">
    <property type="entry name" value="PP_kinase_middle_dom_sf"/>
</dbReference>
<evidence type="ECO:0000256" key="6">
    <source>
        <dbReference type="HAMAP-Rule" id="MF_00347"/>
    </source>
</evidence>
<evidence type="ECO:0000256" key="7">
    <source>
        <dbReference type="RuleBase" id="RU003800"/>
    </source>
</evidence>
<feature type="domain" description="Polyphosphate kinase middle" evidence="8">
    <location>
        <begin position="125"/>
        <end position="301"/>
    </location>
</feature>
<evidence type="ECO:0000256" key="2">
    <source>
        <dbReference type="ARBA" id="ARBA00022679"/>
    </source>
</evidence>
<dbReference type="Pfam" id="PF17941">
    <property type="entry name" value="PP_kinase_C_1"/>
    <property type="match status" value="1"/>
</dbReference>
<dbReference type="InterPro" id="IPR003414">
    <property type="entry name" value="PP_kinase"/>
</dbReference>
<sequence length="684" mass="80575">MIKLDDTNYRHRDLNWLSFNERVLQEAEDVEHNPVYERLKFLAIYSTNLDEFFRVRVSQLRQLKRVKKSVRKQLSLEPNKIVKEIKKTVQEQQERFGDIFRKQIIPELKENHIHLLTSKDYNEAQKEEIDAYFKSHIKEHLEVRTVATDTDESIFLENQSLYFCVRFKDDKQIGFVNIPSDKIERFITLAQNNEEHYITFIDDIIHTRIKELFPDQTVRAIHEIKMSRDAELYLDDEMDGILADKIYASLKQRHQGQPTRLLYDASMSPEDVKSLRKLLNVGKVDMMPGGRYHNFNDFFSFPDPSGNADLHFKKQTTIHHKALEDSEDYFKTIREKDQLVHFPFMTFNYVERFVAQASTDLEVTDIKISLYRVADESPLTTALLKALENGKKVLIFIEAKARFDEKNNITWGRKFEEKGAKVIYSYPRIKVHSKILLIRRLEDGKKRNYVYIGTGNFNAKTSKIYSDHGLFSANKKIGKELNRVFRVLDGELIVPRNKHLLVSPFTTRRTFERMINEEIDHARQGKRAEIRIKMNSLEDKEMIRLLYKASQEGVKIRMLVRGFTSLVPGVKGLSENIYMTSVLDRYLEHGRIYHFHNDGDEKLYIGSADWMTRNLDRRIEVLVPIIDKDCKNELKAILDIQINDNCKARIQNAKEDNTFVKRDTDAVKIRSQYAIFDFLKEQHT</sequence>
<feature type="domain" description="Polyphosphate kinase N-terminal" evidence="9">
    <location>
        <begin position="9"/>
        <end position="115"/>
    </location>
</feature>
<protein>
    <recommendedName>
        <fullName evidence="6 7">Polyphosphate kinase</fullName>
        <ecNumber evidence="6 7">2.7.4.1</ecNumber>
    </recommendedName>
    <alternativeName>
        <fullName evidence="6">ATP-polyphosphate phosphotransferase</fullName>
    </alternativeName>
    <alternativeName>
        <fullName evidence="6">Polyphosphoric acid kinase</fullName>
    </alternativeName>
</protein>
<name>A0A3M0G6R8_9FLAO</name>
<keyword evidence="1 6" id="KW-0597">Phosphoprotein</keyword>
<feature type="binding site" evidence="6">
    <location>
        <position position="561"/>
    </location>
    <ligand>
        <name>ATP</name>
        <dbReference type="ChEBI" id="CHEBI:30616"/>
    </ligand>
</feature>
<evidence type="ECO:0000313" key="13">
    <source>
        <dbReference type="Proteomes" id="UP000281985"/>
    </source>
</evidence>
<dbReference type="AlphaFoldDB" id="A0A3M0G6R8"/>
<evidence type="ECO:0000256" key="5">
    <source>
        <dbReference type="ARBA" id="ARBA00022840"/>
    </source>
</evidence>
<dbReference type="PANTHER" id="PTHR30218">
    <property type="entry name" value="POLYPHOSPHATE KINASE"/>
    <property type="match status" value="1"/>
</dbReference>
<keyword evidence="3 6" id="KW-0547">Nucleotide-binding</keyword>
<dbReference type="OrthoDB" id="9761456at2"/>
<evidence type="ECO:0000256" key="3">
    <source>
        <dbReference type="ARBA" id="ARBA00022741"/>
    </source>
</evidence>
<keyword evidence="6" id="KW-0460">Magnesium</keyword>
<organism evidence="12 13">
    <name type="scientific">Dokdonia sinensis</name>
    <dbReference type="NCBI Taxonomy" id="2479847"/>
    <lineage>
        <taxon>Bacteria</taxon>
        <taxon>Pseudomonadati</taxon>
        <taxon>Bacteroidota</taxon>
        <taxon>Flavobacteriia</taxon>
        <taxon>Flavobacteriales</taxon>
        <taxon>Flavobacteriaceae</taxon>
        <taxon>Dokdonia</taxon>
    </lineage>
</organism>
<evidence type="ECO:0000259" key="8">
    <source>
        <dbReference type="Pfam" id="PF02503"/>
    </source>
</evidence>
<dbReference type="GO" id="GO:0046872">
    <property type="term" value="F:metal ion binding"/>
    <property type="evidence" value="ECO:0007669"/>
    <property type="project" value="UniProtKB-KW"/>
</dbReference>
<dbReference type="Pfam" id="PF13089">
    <property type="entry name" value="PP_kinase_N"/>
    <property type="match status" value="1"/>
</dbReference>
<feature type="domain" description="Polyphosphate kinase C-terminal" evidence="11">
    <location>
        <begin position="329"/>
        <end position="490"/>
    </location>
</feature>
<dbReference type="GO" id="GO:0008976">
    <property type="term" value="F:polyphosphate kinase activity"/>
    <property type="evidence" value="ECO:0007669"/>
    <property type="project" value="UniProtKB-UniRule"/>
</dbReference>
<feature type="binding site" evidence="6">
    <location>
        <position position="465"/>
    </location>
    <ligand>
        <name>ATP</name>
        <dbReference type="ChEBI" id="CHEBI:30616"/>
    </ligand>
</feature>
<dbReference type="Gene3D" id="1.20.58.310">
    <property type="entry name" value="Polyphosphate kinase N-terminal domain"/>
    <property type="match status" value="1"/>
</dbReference>
<reference evidence="12 13" key="1">
    <citation type="submission" date="2018-10" db="EMBL/GenBank/DDBJ databases">
        <title>Dokdonia luteus sp. nov., isolated from sea water.</title>
        <authorList>
            <person name="Zhou L.Y."/>
            <person name="Du Z.J."/>
        </authorList>
    </citation>
    <scope>NUCLEOTIDE SEQUENCE [LARGE SCALE GENOMIC DNA]</scope>
    <source>
        <strain evidence="12 13">SH27</strain>
    </source>
</reference>
<feature type="active site" description="Phosphohistidine intermediate" evidence="6">
    <location>
        <position position="432"/>
    </location>
</feature>
<comment type="cofactor">
    <cofactor evidence="6">
        <name>Mg(2+)</name>
        <dbReference type="ChEBI" id="CHEBI:18420"/>
    </cofactor>
</comment>
<comment type="catalytic activity">
    <reaction evidence="6 7">
        <text>[phosphate](n) + ATP = [phosphate](n+1) + ADP</text>
        <dbReference type="Rhea" id="RHEA:19573"/>
        <dbReference type="Rhea" id="RHEA-COMP:9859"/>
        <dbReference type="Rhea" id="RHEA-COMP:14280"/>
        <dbReference type="ChEBI" id="CHEBI:16838"/>
        <dbReference type="ChEBI" id="CHEBI:30616"/>
        <dbReference type="ChEBI" id="CHEBI:456216"/>
        <dbReference type="EC" id="2.7.4.1"/>
    </reaction>
</comment>
<dbReference type="EC" id="2.7.4.1" evidence="6 7"/>
<dbReference type="InterPro" id="IPR041108">
    <property type="entry name" value="PP_kinase_C_1"/>
</dbReference>
<dbReference type="PANTHER" id="PTHR30218:SF0">
    <property type="entry name" value="POLYPHOSPHATE KINASE"/>
    <property type="match status" value="1"/>
</dbReference>
<feature type="binding site" evidence="6">
    <location>
        <position position="402"/>
    </location>
    <ligand>
        <name>Mg(2+)</name>
        <dbReference type="ChEBI" id="CHEBI:18420"/>
    </ligand>
</feature>
<feature type="binding site" evidence="6">
    <location>
        <position position="372"/>
    </location>
    <ligand>
        <name>Mg(2+)</name>
        <dbReference type="ChEBI" id="CHEBI:18420"/>
    </ligand>
</feature>
<dbReference type="InterPro" id="IPR036832">
    <property type="entry name" value="PPK_N_dom_sf"/>
</dbReference>